<evidence type="ECO:0000313" key="2">
    <source>
        <dbReference type="Proteomes" id="UP000824262"/>
    </source>
</evidence>
<accession>A0A9D1CTW6</accession>
<dbReference type="AlphaFoldDB" id="A0A9D1CTW6"/>
<comment type="caution">
    <text evidence="1">The sequence shown here is derived from an EMBL/GenBank/DDBJ whole genome shotgun (WGS) entry which is preliminary data.</text>
</comment>
<name>A0A9D1CTW6_9FIRM</name>
<organism evidence="1 2">
    <name type="scientific">Candidatus Scatomorpha intestinavium</name>
    <dbReference type="NCBI Taxonomy" id="2840922"/>
    <lineage>
        <taxon>Bacteria</taxon>
        <taxon>Bacillati</taxon>
        <taxon>Bacillota</taxon>
        <taxon>Clostridia</taxon>
        <taxon>Eubacteriales</taxon>
        <taxon>Candidatus Scatomorpha</taxon>
    </lineage>
</organism>
<protein>
    <submittedName>
        <fullName evidence="1">Uncharacterized protein</fullName>
    </submittedName>
</protein>
<gene>
    <name evidence="1" type="ORF">IAB77_06185</name>
</gene>
<sequence length="118" mass="13460">MYGEEGSEAYRKERVSRILREYFDECEREGRYPSEAGLMLRLGVGEEAYRELFEREDTAPMLERARLRRLDWLESRIAKGGAGITGLMNVLKREDAASAEEARLIIRMEGLGGTEAAK</sequence>
<dbReference type="Proteomes" id="UP000824262">
    <property type="component" value="Unassembled WGS sequence"/>
</dbReference>
<proteinExistence type="predicted"/>
<dbReference type="EMBL" id="DVGA01000061">
    <property type="protein sequence ID" value="HIQ78830.1"/>
    <property type="molecule type" value="Genomic_DNA"/>
</dbReference>
<reference evidence="1" key="1">
    <citation type="submission" date="2020-10" db="EMBL/GenBank/DDBJ databases">
        <authorList>
            <person name="Gilroy R."/>
        </authorList>
    </citation>
    <scope>NUCLEOTIDE SEQUENCE</scope>
    <source>
        <strain evidence="1">ChiBcolR7-354</strain>
    </source>
</reference>
<reference evidence="1" key="2">
    <citation type="journal article" date="2021" name="PeerJ">
        <title>Extensive microbial diversity within the chicken gut microbiome revealed by metagenomics and culture.</title>
        <authorList>
            <person name="Gilroy R."/>
            <person name="Ravi A."/>
            <person name="Getino M."/>
            <person name="Pursley I."/>
            <person name="Horton D.L."/>
            <person name="Alikhan N.F."/>
            <person name="Baker D."/>
            <person name="Gharbi K."/>
            <person name="Hall N."/>
            <person name="Watson M."/>
            <person name="Adriaenssens E.M."/>
            <person name="Foster-Nyarko E."/>
            <person name="Jarju S."/>
            <person name="Secka A."/>
            <person name="Antonio M."/>
            <person name="Oren A."/>
            <person name="Chaudhuri R.R."/>
            <person name="La Ragione R."/>
            <person name="Hildebrand F."/>
            <person name="Pallen M.J."/>
        </authorList>
    </citation>
    <scope>NUCLEOTIDE SEQUENCE</scope>
    <source>
        <strain evidence="1">ChiBcolR7-354</strain>
    </source>
</reference>
<evidence type="ECO:0000313" key="1">
    <source>
        <dbReference type="EMBL" id="HIQ78830.1"/>
    </source>
</evidence>